<evidence type="ECO:0000313" key="2">
    <source>
        <dbReference type="Proteomes" id="UP000254569"/>
    </source>
</evidence>
<sequence length="103" mass="11378">MLTYPEELSIAVRRVQDTIERIVGNGSVHDIRISVTPTGRIVALEIPPEAYNWSPDVLATRITAAHDLASADADEQARYARVELADDPRIRRIVSGIGQLTSR</sequence>
<proteinExistence type="predicted"/>
<evidence type="ECO:0000313" key="1">
    <source>
        <dbReference type="EMBL" id="SUE16113.1"/>
    </source>
</evidence>
<dbReference type="InterPro" id="IPR036894">
    <property type="entry name" value="YbaB-like_sf"/>
</dbReference>
<protein>
    <submittedName>
        <fullName evidence="1">Uncharacterized protein</fullName>
    </submittedName>
</protein>
<name>A0A379M397_9NOCA</name>
<dbReference type="AlphaFoldDB" id="A0A379M397"/>
<accession>A0A379M397</accession>
<dbReference type="EMBL" id="UGVI01000001">
    <property type="protein sequence ID" value="SUE16113.1"/>
    <property type="molecule type" value="Genomic_DNA"/>
</dbReference>
<dbReference type="Gene3D" id="3.30.1310.10">
    <property type="entry name" value="Nucleoid-associated protein YbaB-like domain"/>
    <property type="match status" value="1"/>
</dbReference>
<reference evidence="1 2" key="1">
    <citation type="submission" date="2018-06" db="EMBL/GenBank/DDBJ databases">
        <authorList>
            <consortium name="Pathogen Informatics"/>
            <person name="Doyle S."/>
        </authorList>
    </citation>
    <scope>NUCLEOTIDE SEQUENCE [LARGE SCALE GENOMIC DNA]</scope>
    <source>
        <strain evidence="1 2">NCTC13296</strain>
    </source>
</reference>
<dbReference type="Proteomes" id="UP000254569">
    <property type="component" value="Unassembled WGS sequence"/>
</dbReference>
<gene>
    <name evidence="1" type="ORF">NCTC13296_02981</name>
</gene>
<organism evidence="1 2">
    <name type="scientific">Rhodococcus gordoniae</name>
    <dbReference type="NCBI Taxonomy" id="223392"/>
    <lineage>
        <taxon>Bacteria</taxon>
        <taxon>Bacillati</taxon>
        <taxon>Actinomycetota</taxon>
        <taxon>Actinomycetes</taxon>
        <taxon>Mycobacteriales</taxon>
        <taxon>Nocardiaceae</taxon>
        <taxon>Rhodococcus</taxon>
    </lineage>
</organism>
<dbReference type="SUPFAM" id="SSF82607">
    <property type="entry name" value="YbaB-like"/>
    <property type="match status" value="1"/>
</dbReference>
<keyword evidence="2" id="KW-1185">Reference proteome</keyword>